<comment type="caution">
    <text evidence="3">The sequence shown here is derived from an EMBL/GenBank/DDBJ whole genome shotgun (WGS) entry which is preliminary data.</text>
</comment>
<organism evidence="3 4">
    <name type="scientific">Pseudobythopirellula maris</name>
    <dbReference type="NCBI Taxonomy" id="2527991"/>
    <lineage>
        <taxon>Bacteria</taxon>
        <taxon>Pseudomonadati</taxon>
        <taxon>Planctomycetota</taxon>
        <taxon>Planctomycetia</taxon>
        <taxon>Pirellulales</taxon>
        <taxon>Lacipirellulaceae</taxon>
        <taxon>Pseudobythopirellula</taxon>
    </lineage>
</organism>
<evidence type="ECO:0000259" key="2">
    <source>
        <dbReference type="Pfam" id="PF14080"/>
    </source>
</evidence>
<gene>
    <name evidence="3" type="ORF">Mal64_38960</name>
</gene>
<proteinExistence type="predicted"/>
<accession>A0A5C5ZG13</accession>
<keyword evidence="4" id="KW-1185">Reference proteome</keyword>
<evidence type="ECO:0000256" key="1">
    <source>
        <dbReference type="SAM" id="MobiDB-lite"/>
    </source>
</evidence>
<dbReference type="InterPro" id="IPR025357">
    <property type="entry name" value="DUF4261"/>
</dbReference>
<evidence type="ECO:0000313" key="4">
    <source>
        <dbReference type="Proteomes" id="UP000315440"/>
    </source>
</evidence>
<feature type="domain" description="DUF4261" evidence="2">
    <location>
        <begin position="185"/>
        <end position="259"/>
    </location>
</feature>
<reference evidence="3 4" key="1">
    <citation type="submission" date="2019-02" db="EMBL/GenBank/DDBJ databases">
        <title>Deep-cultivation of Planctomycetes and their phenomic and genomic characterization uncovers novel biology.</title>
        <authorList>
            <person name="Wiegand S."/>
            <person name="Jogler M."/>
            <person name="Boedeker C."/>
            <person name="Pinto D."/>
            <person name="Vollmers J."/>
            <person name="Rivas-Marin E."/>
            <person name="Kohn T."/>
            <person name="Peeters S.H."/>
            <person name="Heuer A."/>
            <person name="Rast P."/>
            <person name="Oberbeckmann S."/>
            <person name="Bunk B."/>
            <person name="Jeske O."/>
            <person name="Meyerdierks A."/>
            <person name="Storesund J.E."/>
            <person name="Kallscheuer N."/>
            <person name="Luecker S."/>
            <person name="Lage O.M."/>
            <person name="Pohl T."/>
            <person name="Merkel B.J."/>
            <person name="Hornburger P."/>
            <person name="Mueller R.-W."/>
            <person name="Bruemmer F."/>
            <person name="Labrenz M."/>
            <person name="Spormann A.M."/>
            <person name="Op Den Camp H."/>
            <person name="Overmann J."/>
            <person name="Amann R."/>
            <person name="Jetten M.S.M."/>
            <person name="Mascher T."/>
            <person name="Medema M.H."/>
            <person name="Devos D.P."/>
            <person name="Kaster A.-K."/>
            <person name="Ovreas L."/>
            <person name="Rohde M."/>
            <person name="Galperin M.Y."/>
            <person name="Jogler C."/>
        </authorList>
    </citation>
    <scope>NUCLEOTIDE SEQUENCE [LARGE SCALE GENOMIC DNA]</scope>
    <source>
        <strain evidence="3 4">Mal64</strain>
    </source>
</reference>
<feature type="region of interest" description="Disordered" evidence="1">
    <location>
        <begin position="230"/>
        <end position="249"/>
    </location>
</feature>
<dbReference type="RefSeq" id="WP_146403432.1">
    <property type="nucleotide sequence ID" value="NZ_SJPQ01000006.1"/>
</dbReference>
<dbReference type="Proteomes" id="UP000315440">
    <property type="component" value="Unassembled WGS sequence"/>
</dbReference>
<dbReference type="Pfam" id="PF14080">
    <property type="entry name" value="DUF4261"/>
    <property type="match status" value="1"/>
</dbReference>
<evidence type="ECO:0000313" key="3">
    <source>
        <dbReference type="EMBL" id="TWT86156.1"/>
    </source>
</evidence>
<protein>
    <recommendedName>
        <fullName evidence="2">DUF4261 domain-containing protein</fullName>
    </recommendedName>
</protein>
<dbReference type="OrthoDB" id="4404312at2"/>
<dbReference type="EMBL" id="SJPQ01000006">
    <property type="protein sequence ID" value="TWT86156.1"/>
    <property type="molecule type" value="Genomic_DNA"/>
</dbReference>
<name>A0A5C5ZG13_9BACT</name>
<dbReference type="AlphaFoldDB" id="A0A5C5ZG13"/>
<sequence length="261" mass="28357">MNTSSPWLALVALDQPALPEADELIGAFAARFPDEPPLAIASQTDRSLTLTLGGDTSTTVNLTLVEKAIPWERLEGPCATAWYWPGAEDALRHHTDHLFVTLIDERGKPIERCTRLTRLVSAVVDATPAVGVVWGASGAVHEPAPFAELAAKSSPDDLPLHLWIDFRVYEHDPSNPRGEGFGMFTTGLEALGYPEFEVPHFAGDPQRLVGAVYNVTHYLLEKGAQLKDSEGIGLPDGSQVTARESPSEIDPGQEVIRLEFE</sequence>